<dbReference type="Pfam" id="PF00884">
    <property type="entry name" value="Sulfatase"/>
    <property type="match status" value="1"/>
</dbReference>
<dbReference type="GeneID" id="89922993"/>
<dbReference type="SUPFAM" id="SSF53649">
    <property type="entry name" value="Alkaline phosphatase-like"/>
    <property type="match status" value="1"/>
</dbReference>
<comment type="similarity">
    <text evidence="1">Belongs to the sulfatase family.</text>
</comment>
<dbReference type="InterPro" id="IPR017850">
    <property type="entry name" value="Alkaline_phosphatase_core_sf"/>
</dbReference>
<proteinExistence type="inferred from homology"/>
<dbReference type="Proteomes" id="UP001337655">
    <property type="component" value="Unassembled WGS sequence"/>
</dbReference>
<feature type="region of interest" description="Disordered" evidence="3">
    <location>
        <begin position="1"/>
        <end position="21"/>
    </location>
</feature>
<sequence length="516" mass="58559">MTRNTPRAGGAAHPQANTPSTDSKAKNVLILIADDLGLDYLSSYGCKSLKTPNIDKLAAAGSKFTNAFASTASCSGSRSNIYSGLHTHENGQYGLNQQKTHFQTFQYINTVPKLFNASGFQTGIIGKVHVGTDEAYPWQVKEESGTRDVAYIADRCDAFFQKAKDDGKPFHLSVGFIDPHRDIRTRGGFGNSRDQYGHRIDVPHFEADEVEIPEWISDLPKTRQEFVEYYRAICRVDIGIGRIMEALERQGIADETLVIFTSDNGPPFLNSKTTLYDSGVHLPLIIRKPNAQGGITNPQMVSFIDLLPTTLDWAGIDLDYSPGWNFKSPPRRGSSLLPILETSELLPEDQWQHHIFGSHTFHENQNYWPTRFMRTRRYKYHRNVAWRLDFPFAGDLYASLSFEAMRNQKKPVMIGNRTLKDYIFRPPEELYDLEKDPQELHNLASGEAHKEILLDMREKLSLWQKETKDLWLYRDGQSITMLTRYANDGLEVPDRLDFDVEEPGTMGVPKTDLLTG</sequence>
<dbReference type="InterPro" id="IPR050738">
    <property type="entry name" value="Sulfatase"/>
</dbReference>
<dbReference type="Gene3D" id="3.40.720.10">
    <property type="entry name" value="Alkaline Phosphatase, subunit A"/>
    <property type="match status" value="1"/>
</dbReference>
<evidence type="ECO:0000259" key="4">
    <source>
        <dbReference type="Pfam" id="PF00884"/>
    </source>
</evidence>
<comment type="caution">
    <text evidence="5">The sequence shown here is derived from an EMBL/GenBank/DDBJ whole genome shotgun (WGS) entry which is preliminary data.</text>
</comment>
<organism evidence="5 6">
    <name type="scientific">Saxophila tyrrhenica</name>
    <dbReference type="NCBI Taxonomy" id="1690608"/>
    <lineage>
        <taxon>Eukaryota</taxon>
        <taxon>Fungi</taxon>
        <taxon>Dikarya</taxon>
        <taxon>Ascomycota</taxon>
        <taxon>Pezizomycotina</taxon>
        <taxon>Dothideomycetes</taxon>
        <taxon>Dothideomycetidae</taxon>
        <taxon>Mycosphaerellales</taxon>
        <taxon>Extremaceae</taxon>
        <taxon>Saxophila</taxon>
    </lineage>
</organism>
<dbReference type="PANTHER" id="PTHR42693">
    <property type="entry name" value="ARYLSULFATASE FAMILY MEMBER"/>
    <property type="match status" value="1"/>
</dbReference>
<reference evidence="5 6" key="1">
    <citation type="submission" date="2023-08" db="EMBL/GenBank/DDBJ databases">
        <title>Black Yeasts Isolated from many extreme environments.</title>
        <authorList>
            <person name="Coleine C."/>
            <person name="Stajich J.E."/>
            <person name="Selbmann L."/>
        </authorList>
    </citation>
    <scope>NUCLEOTIDE SEQUENCE [LARGE SCALE GENOMIC DNA]</scope>
    <source>
        <strain evidence="5 6">CCFEE 5935</strain>
    </source>
</reference>
<dbReference type="EMBL" id="JAVRRT010000002">
    <property type="protein sequence ID" value="KAK5174564.1"/>
    <property type="molecule type" value="Genomic_DNA"/>
</dbReference>
<dbReference type="CDD" id="cd16027">
    <property type="entry name" value="SGSH"/>
    <property type="match status" value="1"/>
</dbReference>
<keyword evidence="6" id="KW-1185">Reference proteome</keyword>
<evidence type="ECO:0000256" key="3">
    <source>
        <dbReference type="SAM" id="MobiDB-lite"/>
    </source>
</evidence>
<protein>
    <recommendedName>
        <fullName evidence="4">Sulfatase N-terminal domain-containing protein</fullName>
    </recommendedName>
</protein>
<dbReference type="PANTHER" id="PTHR42693:SF53">
    <property type="entry name" value="ENDO-4-O-SULFATASE"/>
    <property type="match status" value="1"/>
</dbReference>
<accession>A0AAV9PP94</accession>
<evidence type="ECO:0000313" key="6">
    <source>
        <dbReference type="Proteomes" id="UP001337655"/>
    </source>
</evidence>
<feature type="domain" description="Sulfatase N-terminal" evidence="4">
    <location>
        <begin position="26"/>
        <end position="316"/>
    </location>
</feature>
<name>A0AAV9PP94_9PEZI</name>
<dbReference type="AlphaFoldDB" id="A0AAV9PP94"/>
<keyword evidence="2" id="KW-0378">Hydrolase</keyword>
<evidence type="ECO:0000256" key="2">
    <source>
        <dbReference type="ARBA" id="ARBA00022801"/>
    </source>
</evidence>
<gene>
    <name evidence="5" type="ORF">LTR77_001645</name>
</gene>
<dbReference type="RefSeq" id="XP_064663233.1">
    <property type="nucleotide sequence ID" value="XM_064798906.1"/>
</dbReference>
<evidence type="ECO:0000313" key="5">
    <source>
        <dbReference type="EMBL" id="KAK5174564.1"/>
    </source>
</evidence>
<dbReference type="InterPro" id="IPR000917">
    <property type="entry name" value="Sulfatase_N"/>
</dbReference>
<evidence type="ECO:0000256" key="1">
    <source>
        <dbReference type="ARBA" id="ARBA00008779"/>
    </source>
</evidence>
<dbReference type="GO" id="GO:0004065">
    <property type="term" value="F:arylsulfatase activity"/>
    <property type="evidence" value="ECO:0007669"/>
    <property type="project" value="TreeGrafter"/>
</dbReference>